<keyword evidence="7" id="KW-0677">Repeat</keyword>
<dbReference type="SMART" id="SM00365">
    <property type="entry name" value="LRR_SD22"/>
    <property type="match status" value="5"/>
</dbReference>
<evidence type="ECO:0000313" key="13">
    <source>
        <dbReference type="Proteomes" id="UP000280270"/>
    </source>
</evidence>
<dbReference type="Pfam" id="PF12799">
    <property type="entry name" value="LRR_4"/>
    <property type="match status" value="2"/>
</dbReference>
<dbReference type="PANTHER" id="PTHR46652">
    <property type="entry name" value="LEUCINE-RICH REPEAT AND IQ DOMAIN-CONTAINING PROTEIN 1-RELATED"/>
    <property type="match status" value="1"/>
</dbReference>
<comment type="caution">
    <text evidence="12">The sequence shown here is derived from an EMBL/GenBank/DDBJ whole genome shotgun (WGS) entry which is preliminary data.</text>
</comment>
<name>A0AB37NVE7_LISMN</name>
<evidence type="ECO:0000256" key="4">
    <source>
        <dbReference type="ARBA" id="ARBA00022525"/>
    </source>
</evidence>
<keyword evidence="9" id="KW-0472">Membrane</keyword>
<dbReference type="SUPFAM" id="SSF81296">
    <property type="entry name" value="E set domains"/>
    <property type="match status" value="1"/>
</dbReference>
<dbReference type="RefSeq" id="WP_120140252.1">
    <property type="nucleotide sequence ID" value="NZ_QUQA01000010.1"/>
</dbReference>
<dbReference type="NCBIfam" id="TIGR01167">
    <property type="entry name" value="LPXTG_anchor"/>
    <property type="match status" value="1"/>
</dbReference>
<dbReference type="GO" id="GO:0030313">
    <property type="term" value="C:cell envelope"/>
    <property type="evidence" value="ECO:0007669"/>
    <property type="project" value="UniProtKB-SubCell"/>
</dbReference>
<comment type="similarity">
    <text evidence="3">Belongs to the internalin family.</text>
</comment>
<evidence type="ECO:0000256" key="1">
    <source>
        <dbReference type="ARBA" id="ARBA00004196"/>
    </source>
</evidence>
<dbReference type="EMBL" id="QUQA01000010">
    <property type="protein sequence ID" value="RKC02214.1"/>
    <property type="molecule type" value="Genomic_DNA"/>
</dbReference>
<dbReference type="InterPro" id="IPR042229">
    <property type="entry name" value="Listeria/Bacterioides_rpt_sf"/>
</dbReference>
<dbReference type="InterPro" id="IPR013378">
    <property type="entry name" value="InlB-like_B-rpt"/>
</dbReference>
<dbReference type="Gene3D" id="2.60.40.1220">
    <property type="match status" value="1"/>
</dbReference>
<evidence type="ECO:0000256" key="5">
    <source>
        <dbReference type="ARBA" id="ARBA00022614"/>
    </source>
</evidence>
<dbReference type="InterPro" id="IPR014755">
    <property type="entry name" value="Cu-Rt/internalin_Ig-like"/>
</dbReference>
<comment type="subcellular location">
    <subcellularLocation>
        <location evidence="1">Cell envelope</location>
    </subcellularLocation>
    <subcellularLocation>
        <location evidence="2">Secreted</location>
    </subcellularLocation>
</comment>
<reference evidence="12 13" key="1">
    <citation type="journal article" date="2018" name="BMC Genomics">
        <title>Genes significantly associated with lineage II food isolates of Listeria monocytogenes.</title>
        <authorList>
            <person name="Pirone-Davies C."/>
            <person name="Chen Y."/>
            <person name="Pightling A."/>
            <person name="Ryan G."/>
            <person name="Wang Y."/>
            <person name="Yao K."/>
            <person name="Hoffmann M."/>
            <person name="Allard M.W."/>
        </authorList>
    </citation>
    <scope>NUCLEOTIDE SEQUENCE [LARGE SCALE GENOMIC DNA]</scope>
    <source>
        <strain evidence="12 13">CFSAN028761</strain>
    </source>
</reference>
<dbReference type="Pfam" id="PF12354">
    <property type="entry name" value="Internalin_N"/>
    <property type="match status" value="1"/>
</dbReference>
<dbReference type="InterPro" id="IPR001611">
    <property type="entry name" value="Leu-rich_rpt"/>
</dbReference>
<evidence type="ECO:0000313" key="12">
    <source>
        <dbReference type="EMBL" id="RKC02214.1"/>
    </source>
</evidence>
<dbReference type="NCBIfam" id="TIGR02543">
    <property type="entry name" value="List_Bact_rpt"/>
    <property type="match status" value="2"/>
</dbReference>
<feature type="transmembrane region" description="Helical" evidence="9">
    <location>
        <begin position="546"/>
        <end position="564"/>
    </location>
</feature>
<dbReference type="InterPro" id="IPR025875">
    <property type="entry name" value="Leu-rich_rpt_4"/>
</dbReference>
<dbReference type="PROSITE" id="PS51450">
    <property type="entry name" value="LRR"/>
    <property type="match status" value="4"/>
</dbReference>
<evidence type="ECO:0000256" key="7">
    <source>
        <dbReference type="ARBA" id="ARBA00022737"/>
    </source>
</evidence>
<dbReference type="Gene3D" id="3.80.10.10">
    <property type="entry name" value="Ribonuclease Inhibitor"/>
    <property type="match status" value="2"/>
</dbReference>
<evidence type="ECO:0000259" key="10">
    <source>
        <dbReference type="Pfam" id="PF08191"/>
    </source>
</evidence>
<dbReference type="Gene3D" id="2.60.40.4270">
    <property type="entry name" value="Listeria-Bacteroides repeat domain"/>
    <property type="match status" value="2"/>
</dbReference>
<dbReference type="SMART" id="SM00369">
    <property type="entry name" value="LRR_TYP"/>
    <property type="match status" value="5"/>
</dbReference>
<feature type="compositionally biased region" description="Polar residues" evidence="8">
    <location>
        <begin position="503"/>
        <end position="539"/>
    </location>
</feature>
<dbReference type="AlphaFoldDB" id="A0AB37NVE7"/>
<feature type="domain" description="Internalin N-terminal" evidence="11">
    <location>
        <begin position="31"/>
        <end position="74"/>
    </location>
</feature>
<evidence type="ECO:0000256" key="3">
    <source>
        <dbReference type="ARBA" id="ARBA00009432"/>
    </source>
</evidence>
<dbReference type="PANTHER" id="PTHR46652:SF3">
    <property type="entry name" value="LEUCINE-RICH REPEAT-CONTAINING PROTEIN 9"/>
    <property type="match status" value="1"/>
</dbReference>
<evidence type="ECO:0000256" key="6">
    <source>
        <dbReference type="ARBA" id="ARBA00022729"/>
    </source>
</evidence>
<evidence type="ECO:0000256" key="2">
    <source>
        <dbReference type="ARBA" id="ARBA00004613"/>
    </source>
</evidence>
<feature type="region of interest" description="Disordered" evidence="8">
    <location>
        <begin position="503"/>
        <end position="541"/>
    </location>
</feature>
<evidence type="ECO:0000259" key="11">
    <source>
        <dbReference type="Pfam" id="PF12354"/>
    </source>
</evidence>
<dbReference type="InterPro" id="IPR024634">
    <property type="entry name" value="Internalin_N"/>
</dbReference>
<organism evidence="12 13">
    <name type="scientific">Listeria monocytogenes</name>
    <dbReference type="NCBI Taxonomy" id="1639"/>
    <lineage>
        <taxon>Bacteria</taxon>
        <taxon>Bacillati</taxon>
        <taxon>Bacillota</taxon>
        <taxon>Bacilli</taxon>
        <taxon>Bacillales</taxon>
        <taxon>Listeriaceae</taxon>
        <taxon>Listeria</taxon>
    </lineage>
</organism>
<keyword evidence="9" id="KW-1133">Transmembrane helix</keyword>
<keyword evidence="6" id="KW-0732">Signal</keyword>
<dbReference type="GO" id="GO:0005576">
    <property type="term" value="C:extracellular region"/>
    <property type="evidence" value="ECO:0007669"/>
    <property type="project" value="UniProtKB-SubCell"/>
</dbReference>
<proteinExistence type="inferred from homology"/>
<feature type="domain" description="Internalin Ig-like inter-repeat region" evidence="10">
    <location>
        <begin position="309"/>
        <end position="364"/>
    </location>
</feature>
<protein>
    <submittedName>
        <fullName evidence="12">Internalin-A</fullName>
    </submittedName>
</protein>
<dbReference type="Gene3D" id="1.10.8.390">
    <property type="entry name" value="Internalin N-terminal Cap domain-like"/>
    <property type="match status" value="1"/>
</dbReference>
<dbReference type="Proteomes" id="UP000280270">
    <property type="component" value="Unassembled WGS sequence"/>
</dbReference>
<keyword evidence="4" id="KW-0964">Secreted</keyword>
<sequence length="571" mass="61671">MKRNKTALRILVTMAVVMAISFWVGTSSKEVQAAEIGQPTPINEIFTDENLANAIKTTLSKPSTASAVSQVELDSVRDVTAESSNIASLEGVQYLNNLDTLVLNNNKITTLSPLAGLTKLRILKASNNQISDLSPLSNITSLHQLRLSGNQISKIDAVSGLINLDALELDSNQISDISSVSGLNKLIGLGIDDNNVSDLSPLSGLAKINHLFAERNQISDLSPLASVETMEFMRLDGNQISDVTPIANLPELNYVFLTENQISDVSSLYPLFTSPNFFGITLDNQKITSEPVLYQKDLVVPNNIKDGMGALIVPDTISDNGVYASPNINWSLPNYTNQVSYTFNKQLALGAISATFSGTVTQPLHNAYTATFDVDGVKTNEAVEETKLIKEPTAPTKEGYTFTGWYDAKTGGNKWDFATDKMPAEDITLYAQFTINSYTATFDIDGKLTTQKVTYQSLLEEPAAPTKDGYTFKGWYDAKTGGTKWDFATGKMPAGNITLYAQFTKNDNPDSNDPTTVTPTGNSDGTSNPSNSGGNTTLPTAGDENTMLPIFIGVFLLGTATLILRKTSKVK</sequence>
<dbReference type="InterPro" id="IPR032675">
    <property type="entry name" value="LRR_dom_sf"/>
</dbReference>
<keyword evidence="5" id="KW-0433">Leucine-rich repeat</keyword>
<dbReference type="InterPro" id="IPR014756">
    <property type="entry name" value="Ig_E-set"/>
</dbReference>
<dbReference type="InterPro" id="IPR003591">
    <property type="entry name" value="Leu-rich_rpt_typical-subtyp"/>
</dbReference>
<gene>
    <name evidence="12" type="primary">inlA_13</name>
    <name evidence="12" type="ORF">AE233_02477</name>
</gene>
<dbReference type="InterPro" id="IPR050836">
    <property type="entry name" value="SDS22/Internalin_LRR"/>
</dbReference>
<dbReference type="SUPFAM" id="SSF52058">
    <property type="entry name" value="L domain-like"/>
    <property type="match status" value="1"/>
</dbReference>
<evidence type="ECO:0000256" key="9">
    <source>
        <dbReference type="SAM" id="Phobius"/>
    </source>
</evidence>
<evidence type="ECO:0000256" key="8">
    <source>
        <dbReference type="SAM" id="MobiDB-lite"/>
    </source>
</evidence>
<accession>A0AB37NVE7</accession>
<dbReference type="Pfam" id="PF09479">
    <property type="entry name" value="Flg_new"/>
    <property type="match status" value="2"/>
</dbReference>
<dbReference type="Pfam" id="PF08191">
    <property type="entry name" value="LRR_adjacent"/>
    <property type="match status" value="1"/>
</dbReference>
<dbReference type="InterPro" id="IPR012569">
    <property type="entry name" value="Inl_IR"/>
</dbReference>
<keyword evidence="9" id="KW-0812">Transmembrane</keyword>